<evidence type="ECO:0000256" key="9">
    <source>
        <dbReference type="ARBA" id="ARBA00023069"/>
    </source>
</evidence>
<dbReference type="InterPro" id="IPR036961">
    <property type="entry name" value="Kinesin_motor_dom_sf"/>
</dbReference>
<keyword evidence="2" id="KW-0963">Cytoplasm</keyword>
<evidence type="ECO:0000256" key="5">
    <source>
        <dbReference type="ARBA" id="ARBA00022741"/>
    </source>
</evidence>
<dbReference type="InterPro" id="IPR001752">
    <property type="entry name" value="Kinesin_motor_dom"/>
</dbReference>
<dbReference type="Proteomes" id="UP000694402">
    <property type="component" value="Unassembled WGS sequence"/>
</dbReference>
<feature type="domain" description="Kinesin motor" evidence="17">
    <location>
        <begin position="9"/>
        <end position="345"/>
    </location>
</feature>
<evidence type="ECO:0000256" key="3">
    <source>
        <dbReference type="ARBA" id="ARBA00022553"/>
    </source>
</evidence>
<evidence type="ECO:0000256" key="1">
    <source>
        <dbReference type="ARBA" id="ARBA00004611"/>
    </source>
</evidence>
<reference evidence="18" key="1">
    <citation type="submission" date="2025-08" db="UniProtKB">
        <authorList>
            <consortium name="Ensembl"/>
        </authorList>
    </citation>
    <scope>IDENTIFICATION</scope>
</reference>
<dbReference type="Pfam" id="PF23735">
    <property type="entry name" value="KIF9"/>
    <property type="match status" value="1"/>
</dbReference>
<keyword evidence="11" id="KW-0206">Cytoskeleton</keyword>
<dbReference type="PRINTS" id="PR00380">
    <property type="entry name" value="KINESINHEAVY"/>
</dbReference>
<proteinExistence type="inferred from homology"/>
<name>A0A8C8EPA7_ONCTS</name>
<evidence type="ECO:0000256" key="13">
    <source>
        <dbReference type="ARBA" id="ARBA00059553"/>
    </source>
</evidence>
<keyword evidence="19" id="KW-1185">Reference proteome</keyword>
<evidence type="ECO:0000313" key="19">
    <source>
        <dbReference type="Proteomes" id="UP000694402"/>
    </source>
</evidence>
<dbReference type="GO" id="GO:0007018">
    <property type="term" value="P:microtubule-based movement"/>
    <property type="evidence" value="ECO:0007669"/>
    <property type="project" value="InterPro"/>
</dbReference>
<keyword evidence="9" id="KW-0969">Cilium</keyword>
<dbReference type="PANTHER" id="PTHR47968:SF62">
    <property type="entry name" value="KINESIN FAMILY MEMBER 5A"/>
    <property type="match status" value="1"/>
</dbReference>
<keyword evidence="3" id="KW-0597">Phosphoprotein</keyword>
<dbReference type="FunFam" id="3.40.850.10:FF:000040">
    <property type="entry name" value="Kinesin-like protein"/>
    <property type="match status" value="1"/>
</dbReference>
<keyword evidence="6 15" id="KW-0067">ATP-binding</keyword>
<evidence type="ECO:0000256" key="11">
    <source>
        <dbReference type="ARBA" id="ARBA00023212"/>
    </source>
</evidence>
<evidence type="ECO:0000313" key="18">
    <source>
        <dbReference type="Ensembl" id="ENSOTSP00005017093.2"/>
    </source>
</evidence>
<dbReference type="PROSITE" id="PS00411">
    <property type="entry name" value="KINESIN_MOTOR_1"/>
    <property type="match status" value="1"/>
</dbReference>
<organism evidence="18 19">
    <name type="scientific">Oncorhynchus tshawytscha</name>
    <name type="common">Chinook salmon</name>
    <name type="synonym">Salmo tshawytscha</name>
    <dbReference type="NCBI Taxonomy" id="74940"/>
    <lineage>
        <taxon>Eukaryota</taxon>
        <taxon>Metazoa</taxon>
        <taxon>Chordata</taxon>
        <taxon>Craniata</taxon>
        <taxon>Vertebrata</taxon>
        <taxon>Euteleostomi</taxon>
        <taxon>Actinopterygii</taxon>
        <taxon>Neopterygii</taxon>
        <taxon>Teleostei</taxon>
        <taxon>Protacanthopterygii</taxon>
        <taxon>Salmoniformes</taxon>
        <taxon>Salmonidae</taxon>
        <taxon>Salmoninae</taxon>
        <taxon>Oncorhynchus</taxon>
    </lineage>
</organism>
<evidence type="ECO:0000256" key="2">
    <source>
        <dbReference type="ARBA" id="ARBA00022490"/>
    </source>
</evidence>
<dbReference type="SMART" id="SM00129">
    <property type="entry name" value="KISc"/>
    <property type="match status" value="1"/>
</dbReference>
<dbReference type="GO" id="GO:0005874">
    <property type="term" value="C:microtubule"/>
    <property type="evidence" value="ECO:0007669"/>
    <property type="project" value="UniProtKB-KW"/>
</dbReference>
<dbReference type="PROSITE" id="PS50067">
    <property type="entry name" value="KINESIN_MOTOR_2"/>
    <property type="match status" value="1"/>
</dbReference>
<evidence type="ECO:0000256" key="7">
    <source>
        <dbReference type="ARBA" id="ARBA00022846"/>
    </source>
</evidence>
<comment type="similarity">
    <text evidence="15 16">Belongs to the TRAFAC class myosin-kinesin ATPase superfamily. Kinesin family.</text>
</comment>
<comment type="function">
    <text evidence="13">Essential for normal male fertility and for progressive motility of spermatozoa.</text>
</comment>
<reference evidence="18" key="2">
    <citation type="submission" date="2025-09" db="UniProtKB">
        <authorList>
            <consortium name="Ensembl"/>
        </authorList>
    </citation>
    <scope>IDENTIFICATION</scope>
</reference>
<keyword evidence="7" id="KW-0282">Flagellum</keyword>
<evidence type="ECO:0000256" key="4">
    <source>
        <dbReference type="ARBA" id="ARBA00022701"/>
    </source>
</evidence>
<evidence type="ECO:0000256" key="6">
    <source>
        <dbReference type="ARBA" id="ARBA00022840"/>
    </source>
</evidence>
<dbReference type="Ensembl" id="ENSOTST00005018612.2">
    <property type="protein sequence ID" value="ENSOTSP00005017093.2"/>
    <property type="gene ID" value="ENSOTSG00005008233.2"/>
</dbReference>
<keyword evidence="4 16" id="KW-0493">Microtubule</keyword>
<keyword evidence="8" id="KW-0175">Coiled coil</keyword>
<dbReference type="GO" id="GO:0008017">
    <property type="term" value="F:microtubule binding"/>
    <property type="evidence" value="ECO:0007669"/>
    <property type="project" value="InterPro"/>
</dbReference>
<dbReference type="SUPFAM" id="SSF52540">
    <property type="entry name" value="P-loop containing nucleoside triphosphate hydrolases"/>
    <property type="match status" value="1"/>
</dbReference>
<dbReference type="GO" id="GO:0005524">
    <property type="term" value="F:ATP binding"/>
    <property type="evidence" value="ECO:0007669"/>
    <property type="project" value="UniProtKB-UniRule"/>
</dbReference>
<comment type="subcellular location">
    <subcellularLocation>
        <location evidence="1">Cytoplasm</location>
        <location evidence="1">Cytoskeleton</location>
        <location evidence="1">Flagellum axoneme</location>
    </subcellularLocation>
</comment>
<dbReference type="InterPro" id="IPR027417">
    <property type="entry name" value="P-loop_NTPase"/>
</dbReference>
<dbReference type="AlphaFoldDB" id="A0A8C8EPA7"/>
<evidence type="ECO:0000259" key="17">
    <source>
        <dbReference type="PROSITE" id="PS50067"/>
    </source>
</evidence>
<dbReference type="InterPro" id="IPR019821">
    <property type="entry name" value="Kinesin_motor_CS"/>
</dbReference>
<evidence type="ECO:0000256" key="14">
    <source>
        <dbReference type="ARBA" id="ARBA00063408"/>
    </source>
</evidence>
<protein>
    <recommendedName>
        <fullName evidence="16">Kinesin-like protein</fullName>
    </recommendedName>
</protein>
<feature type="binding site" evidence="15">
    <location>
        <begin position="96"/>
        <end position="103"/>
    </location>
    <ligand>
        <name>ATP</name>
        <dbReference type="ChEBI" id="CHEBI:30616"/>
    </ligand>
</feature>
<keyword evidence="5 15" id="KW-0547">Nucleotide-binding</keyword>
<gene>
    <name evidence="18" type="primary">KIF9</name>
</gene>
<accession>A0A8C8EPA7</accession>
<evidence type="ECO:0000256" key="8">
    <source>
        <dbReference type="ARBA" id="ARBA00023054"/>
    </source>
</evidence>
<dbReference type="InterPro" id="IPR056524">
    <property type="entry name" value="KIF6/9_C"/>
</dbReference>
<dbReference type="GeneTree" id="ENSGT00940000158533"/>
<dbReference type="GO" id="GO:0003777">
    <property type="term" value="F:microtubule motor activity"/>
    <property type="evidence" value="ECO:0007669"/>
    <property type="project" value="InterPro"/>
</dbReference>
<dbReference type="InterPro" id="IPR027640">
    <property type="entry name" value="Kinesin-like_fam"/>
</dbReference>
<dbReference type="PANTHER" id="PTHR47968">
    <property type="entry name" value="CENTROMERE PROTEIN E"/>
    <property type="match status" value="1"/>
</dbReference>
<evidence type="ECO:0000256" key="12">
    <source>
        <dbReference type="ARBA" id="ARBA00023273"/>
    </source>
</evidence>
<evidence type="ECO:0000256" key="15">
    <source>
        <dbReference type="PROSITE-ProRule" id="PRU00283"/>
    </source>
</evidence>
<keyword evidence="12" id="KW-0966">Cell projection</keyword>
<dbReference type="Pfam" id="PF00225">
    <property type="entry name" value="Kinesin"/>
    <property type="match status" value="1"/>
</dbReference>
<evidence type="ECO:0000256" key="10">
    <source>
        <dbReference type="ARBA" id="ARBA00023175"/>
    </source>
</evidence>
<keyword evidence="10 15" id="KW-0505">Motor protein</keyword>
<sequence length="768" mass="86695">MMIAHPGSEVRVLVRSRPTANFAQELIEYLPDGQTVSVHQRKDSRKGVVNNQLSSWSFRLDGVLHDVSQEEVYGRVGRGVVLGALEGYNGTVMCFGQTGAGKTYTMTGATENYKQRGIIPRALQEVFHEVEQRSDHAFSVHLSFLEIYNETLVDLLASVRGCPGVGPGGMAVVEEAGGGVSVRGLSLHPVHSEEVALNLLFEGEMNRIIGAHALNKNSSRSHCILTVHIESRSRTLSDAKYVTSKLNLVDLAGSERLGKTGSEGQVLKEAMYINKSLSFLEQAILALADRRRDHVPFRQTKLTHALKDSLGGNCNTVLVANIYGEASQIEETLSTLRFASRMKCVQMDPVVNEHTDPVLQVRKLEKEIQLLKQELSIHNTLANRMGMSYDTLSETQVAEIQSQVRRYLEGSLDEINDQFRLLVLRSVWHMCCVLNRQQEQKVKAQLCQNYTLVEKAQSTAGSTAAKVSLCLMLGPVATKMVLLQTSCICQWRICLYCLSRRVNCKPVLIFRNVDLEPLRTEYKHTYVPLYNICPVYYMCYSMHRDNMSDLVFLPSSSPPPKAEAFEDFKAERGSEINRILKENKVVLLERRARLRELTECVNTAKREIDSTSTALHQWRDKRQSQGMGAQNSGVPVLDEAELSLTLRLRELKTQYRQQYEELRGTKAEVSYCQHLVDQCRTRLLTEFESWYNESFLLPEEVQAMLRSGGPIRPGLVPVYKALEEDEQDHFERLRYELVADSPSAISFYNAQNRTVQRVSLTHTNTHCG</sequence>
<dbReference type="Gene3D" id="3.40.850.10">
    <property type="entry name" value="Kinesin motor domain"/>
    <property type="match status" value="1"/>
</dbReference>
<comment type="subunit">
    <text evidence="14">Interacts with HYDIN.</text>
</comment>
<evidence type="ECO:0000256" key="16">
    <source>
        <dbReference type="RuleBase" id="RU000394"/>
    </source>
</evidence>